<sequence length="183" mass="20272">MRPSWIREGQRGVVGQMIWWRWRIEAGCVERSCGGTLGGEEEGYWNGAGLEWFLSAERVGKKELAARMVLSAERVGKEELAARMVLSAERVGKKELAARMRTGSLGFSVRIVTRLADRAGLEGKGDMGGYLKLLSQLTKVGHVSREQFYTASTAARVDTLVILLLYAEKQTVPVEDRTSVNNP</sequence>
<evidence type="ECO:0000313" key="1">
    <source>
        <dbReference type="EMBL" id="CAD7412660.1"/>
    </source>
</evidence>
<protein>
    <submittedName>
        <fullName evidence="1">Uncharacterized protein</fullName>
    </submittedName>
</protein>
<proteinExistence type="predicted"/>
<dbReference type="AlphaFoldDB" id="A0A7R9DDI3"/>
<organism evidence="1">
    <name type="scientific">Timema poppense</name>
    <name type="common">Walking stick</name>
    <dbReference type="NCBI Taxonomy" id="170557"/>
    <lineage>
        <taxon>Eukaryota</taxon>
        <taxon>Metazoa</taxon>
        <taxon>Ecdysozoa</taxon>
        <taxon>Arthropoda</taxon>
        <taxon>Hexapoda</taxon>
        <taxon>Insecta</taxon>
        <taxon>Pterygota</taxon>
        <taxon>Neoptera</taxon>
        <taxon>Polyneoptera</taxon>
        <taxon>Phasmatodea</taxon>
        <taxon>Timematodea</taxon>
        <taxon>Timematoidea</taxon>
        <taxon>Timematidae</taxon>
        <taxon>Timema</taxon>
    </lineage>
</organism>
<name>A0A7R9DDI3_TIMPO</name>
<dbReference type="EMBL" id="OD006211">
    <property type="protein sequence ID" value="CAD7412660.1"/>
    <property type="molecule type" value="Genomic_DNA"/>
</dbReference>
<accession>A0A7R9DDI3</accession>
<gene>
    <name evidence="1" type="ORF">TPSB3V08_LOCUS8555</name>
</gene>
<reference evidence="1" key="1">
    <citation type="submission" date="2020-11" db="EMBL/GenBank/DDBJ databases">
        <authorList>
            <person name="Tran Van P."/>
        </authorList>
    </citation>
    <scope>NUCLEOTIDE SEQUENCE</scope>
</reference>